<gene>
    <name evidence="2" type="ORF">VNO80_20777</name>
</gene>
<feature type="region of interest" description="Disordered" evidence="1">
    <location>
        <begin position="1"/>
        <end position="28"/>
    </location>
</feature>
<protein>
    <submittedName>
        <fullName evidence="2">Uncharacterized protein</fullName>
    </submittedName>
</protein>
<dbReference type="AlphaFoldDB" id="A0AAN9QSG0"/>
<evidence type="ECO:0000256" key="1">
    <source>
        <dbReference type="SAM" id="MobiDB-lite"/>
    </source>
</evidence>
<keyword evidence="3" id="KW-1185">Reference proteome</keyword>
<accession>A0AAN9QSG0</accession>
<dbReference type="Proteomes" id="UP001374584">
    <property type="component" value="Unassembled WGS sequence"/>
</dbReference>
<evidence type="ECO:0000313" key="3">
    <source>
        <dbReference type="Proteomes" id="UP001374584"/>
    </source>
</evidence>
<organism evidence="2 3">
    <name type="scientific">Phaseolus coccineus</name>
    <name type="common">Scarlet runner bean</name>
    <name type="synonym">Phaseolus multiflorus</name>
    <dbReference type="NCBI Taxonomy" id="3886"/>
    <lineage>
        <taxon>Eukaryota</taxon>
        <taxon>Viridiplantae</taxon>
        <taxon>Streptophyta</taxon>
        <taxon>Embryophyta</taxon>
        <taxon>Tracheophyta</taxon>
        <taxon>Spermatophyta</taxon>
        <taxon>Magnoliopsida</taxon>
        <taxon>eudicotyledons</taxon>
        <taxon>Gunneridae</taxon>
        <taxon>Pentapetalae</taxon>
        <taxon>rosids</taxon>
        <taxon>fabids</taxon>
        <taxon>Fabales</taxon>
        <taxon>Fabaceae</taxon>
        <taxon>Papilionoideae</taxon>
        <taxon>50 kb inversion clade</taxon>
        <taxon>NPAAA clade</taxon>
        <taxon>indigoferoid/millettioid clade</taxon>
        <taxon>Phaseoleae</taxon>
        <taxon>Phaseolus</taxon>
    </lineage>
</organism>
<sequence length="229" mass="26188">MRPENIDHNLHISPPRSNEPPITPTSNRQIQFQQAPTPLMAAIINPTHSQTHQQPTTWYMILRLSFDTSQNVTRFQLTTLDGVHVILEPVPEIPRRAMLNETWTQREYELINEPNRQVIPRGIWLNESWTQRQHQIPEQVQNHVAEFYRQLSSAPTYPMSRNQNTLVARSASNSMPVVNQTLQLFTPVTSGEANSSTYESQIQMGGATASPSMNPDEEIDLELRLGRSQ</sequence>
<reference evidence="2 3" key="1">
    <citation type="submission" date="2024-01" db="EMBL/GenBank/DDBJ databases">
        <title>The genomes of 5 underutilized Papilionoideae crops provide insights into root nodulation and disease resistanc.</title>
        <authorList>
            <person name="Jiang F."/>
        </authorList>
    </citation>
    <scope>NUCLEOTIDE SEQUENCE [LARGE SCALE GENOMIC DNA]</scope>
    <source>
        <strain evidence="2">JINMINGXINNONG_FW02</strain>
        <tissue evidence="2">Leaves</tissue>
    </source>
</reference>
<dbReference type="EMBL" id="JAYMYR010000008">
    <property type="protein sequence ID" value="KAK7346262.1"/>
    <property type="molecule type" value="Genomic_DNA"/>
</dbReference>
<evidence type="ECO:0000313" key="2">
    <source>
        <dbReference type="EMBL" id="KAK7346262.1"/>
    </source>
</evidence>
<name>A0AAN9QSG0_PHACN</name>
<feature type="compositionally biased region" description="Basic and acidic residues" evidence="1">
    <location>
        <begin position="1"/>
        <end position="10"/>
    </location>
</feature>
<proteinExistence type="predicted"/>
<comment type="caution">
    <text evidence="2">The sequence shown here is derived from an EMBL/GenBank/DDBJ whole genome shotgun (WGS) entry which is preliminary data.</text>
</comment>